<sequence length="318" mass="33761">MKIIFAGTPEFAAVALRALHEAGFEIPLVLTQPDRPAGRGLQLHASAVKQYALAHGIEVLQPLSLRLDSKDPERAAQAASAHARLLATDYDVMVVAAYGLILPRSTLEIKPCINIHGSLLPRWRGAAPIHRAIETGDLETGVTIMEMEEGLDTGPMLLMERVPILPSDTTATLHDTLAALGAKMIVEALHARTAGTLHPVPQPDQGVTYAAKIGKEEAALDFSLSSNELGRKIRAFNPFPGAHAELNGVIIKIWGAEALEAGSDAPPGQVLAADAQHGIIVACQQGTLRLTELQKPGGKRLPAAEFLKGFPLDGLSLD</sequence>
<keyword evidence="9" id="KW-1185">Reference proteome</keyword>
<dbReference type="Proteomes" id="UP000819052">
    <property type="component" value="Unassembled WGS sequence"/>
</dbReference>
<evidence type="ECO:0000256" key="1">
    <source>
        <dbReference type="ARBA" id="ARBA00010699"/>
    </source>
</evidence>
<dbReference type="InterPro" id="IPR044135">
    <property type="entry name" value="Met-tRNA-FMT_C"/>
</dbReference>
<dbReference type="InterPro" id="IPR041711">
    <property type="entry name" value="Met-tRNA-FMT_N"/>
</dbReference>
<evidence type="ECO:0000313" key="9">
    <source>
        <dbReference type="Proteomes" id="UP000819052"/>
    </source>
</evidence>
<evidence type="ECO:0000259" key="6">
    <source>
        <dbReference type="Pfam" id="PF00551"/>
    </source>
</evidence>
<evidence type="ECO:0000256" key="4">
    <source>
        <dbReference type="ARBA" id="ARBA00022917"/>
    </source>
</evidence>
<feature type="domain" description="Formyl transferase N-terminal" evidence="6">
    <location>
        <begin position="1"/>
        <end position="189"/>
    </location>
</feature>
<dbReference type="EMBL" id="VVIW01000012">
    <property type="protein sequence ID" value="NHZ42430.1"/>
    <property type="molecule type" value="Genomic_DNA"/>
</dbReference>
<feature type="binding site" evidence="5">
    <location>
        <begin position="118"/>
        <end position="121"/>
    </location>
    <ligand>
        <name>(6S)-5,6,7,8-tetrahydrofolate</name>
        <dbReference type="ChEBI" id="CHEBI:57453"/>
    </ligand>
</feature>
<gene>
    <name evidence="5" type="primary">fmt</name>
    <name evidence="8" type="ORF">F1609_19950</name>
</gene>
<dbReference type="GO" id="GO:0004479">
    <property type="term" value="F:methionyl-tRNA formyltransferase activity"/>
    <property type="evidence" value="ECO:0007669"/>
    <property type="project" value="UniProtKB-EC"/>
</dbReference>
<evidence type="ECO:0000313" key="8">
    <source>
        <dbReference type="EMBL" id="NHZ42430.1"/>
    </source>
</evidence>
<feature type="domain" description="Formyl transferase C-terminal" evidence="7">
    <location>
        <begin position="212"/>
        <end position="310"/>
    </location>
</feature>
<dbReference type="SUPFAM" id="SSF53328">
    <property type="entry name" value="Formyltransferase"/>
    <property type="match status" value="1"/>
</dbReference>
<dbReference type="Pfam" id="PF00551">
    <property type="entry name" value="Formyl_trans_N"/>
    <property type="match status" value="1"/>
</dbReference>
<dbReference type="InterPro" id="IPR036477">
    <property type="entry name" value="Formyl_transf_N_sf"/>
</dbReference>
<comment type="catalytic activity">
    <reaction evidence="5">
        <text>L-methionyl-tRNA(fMet) + (6R)-10-formyltetrahydrofolate = N-formyl-L-methionyl-tRNA(fMet) + (6S)-5,6,7,8-tetrahydrofolate + H(+)</text>
        <dbReference type="Rhea" id="RHEA:24380"/>
        <dbReference type="Rhea" id="RHEA-COMP:9952"/>
        <dbReference type="Rhea" id="RHEA-COMP:9953"/>
        <dbReference type="ChEBI" id="CHEBI:15378"/>
        <dbReference type="ChEBI" id="CHEBI:57453"/>
        <dbReference type="ChEBI" id="CHEBI:78530"/>
        <dbReference type="ChEBI" id="CHEBI:78844"/>
        <dbReference type="ChEBI" id="CHEBI:195366"/>
        <dbReference type="EC" id="2.1.2.9"/>
    </reaction>
</comment>
<dbReference type="NCBIfam" id="TIGR00460">
    <property type="entry name" value="fmt"/>
    <property type="match status" value="1"/>
</dbReference>
<protein>
    <recommendedName>
        <fullName evidence="2 5">Methionyl-tRNA formyltransferase</fullName>
        <ecNumber evidence="2 5">2.1.2.9</ecNumber>
    </recommendedName>
</protein>
<evidence type="ECO:0000256" key="2">
    <source>
        <dbReference type="ARBA" id="ARBA00012261"/>
    </source>
</evidence>
<dbReference type="PROSITE" id="PS00373">
    <property type="entry name" value="GART"/>
    <property type="match status" value="1"/>
</dbReference>
<dbReference type="RefSeq" id="WP_167078411.1">
    <property type="nucleotide sequence ID" value="NZ_VVIW01000012.1"/>
</dbReference>
<name>A0ABX0MBT4_9BURK</name>
<organism evidence="8 9">
    <name type="scientific">Massilia aquatica</name>
    <dbReference type="NCBI Taxonomy" id="2609000"/>
    <lineage>
        <taxon>Bacteria</taxon>
        <taxon>Pseudomonadati</taxon>
        <taxon>Pseudomonadota</taxon>
        <taxon>Betaproteobacteria</taxon>
        <taxon>Burkholderiales</taxon>
        <taxon>Oxalobacteraceae</taxon>
        <taxon>Telluria group</taxon>
        <taxon>Massilia</taxon>
    </lineage>
</organism>
<comment type="similarity">
    <text evidence="1 5">Belongs to the Fmt family.</text>
</comment>
<dbReference type="Gene3D" id="3.40.50.12230">
    <property type="match status" value="1"/>
</dbReference>
<dbReference type="InterPro" id="IPR001555">
    <property type="entry name" value="GART_AS"/>
</dbReference>
<proteinExistence type="inferred from homology"/>
<comment type="caution">
    <text evidence="8">The sequence shown here is derived from an EMBL/GenBank/DDBJ whole genome shotgun (WGS) entry which is preliminary data.</text>
</comment>
<evidence type="ECO:0000256" key="3">
    <source>
        <dbReference type="ARBA" id="ARBA00022679"/>
    </source>
</evidence>
<dbReference type="PANTHER" id="PTHR11138">
    <property type="entry name" value="METHIONYL-TRNA FORMYLTRANSFERASE"/>
    <property type="match status" value="1"/>
</dbReference>
<dbReference type="SUPFAM" id="SSF50486">
    <property type="entry name" value="FMT C-terminal domain-like"/>
    <property type="match status" value="1"/>
</dbReference>
<dbReference type="CDD" id="cd08646">
    <property type="entry name" value="FMT_core_Met-tRNA-FMT_N"/>
    <property type="match status" value="1"/>
</dbReference>
<dbReference type="HAMAP" id="MF_00182">
    <property type="entry name" value="Formyl_trans"/>
    <property type="match status" value="1"/>
</dbReference>
<dbReference type="EC" id="2.1.2.9" evidence="2 5"/>
<evidence type="ECO:0000256" key="5">
    <source>
        <dbReference type="HAMAP-Rule" id="MF_00182"/>
    </source>
</evidence>
<keyword evidence="3 5" id="KW-0808">Transferase</keyword>
<reference evidence="8 9" key="1">
    <citation type="submission" date="2019-09" db="EMBL/GenBank/DDBJ databases">
        <title>Taxonomy of Antarctic Massilia spp.: description of Massilia rubra sp. nov., Massilia aquatica sp. nov., Massilia mucilaginosa sp. nov., Massilia frigida sp. nov. isolated from streams, lakes and regoliths.</title>
        <authorList>
            <person name="Holochova P."/>
            <person name="Sedlacek I."/>
            <person name="Kralova S."/>
            <person name="Maslanova I."/>
            <person name="Busse H.-J."/>
            <person name="Stankova E."/>
            <person name="Vrbovska V."/>
            <person name="Kovarovic V."/>
            <person name="Bartak M."/>
            <person name="Svec P."/>
            <person name="Pantucek R."/>
        </authorList>
    </citation>
    <scope>NUCLEOTIDE SEQUENCE [LARGE SCALE GENOMIC DNA]</scope>
    <source>
        <strain evidence="8 9">CCM 8693</strain>
    </source>
</reference>
<dbReference type="InterPro" id="IPR011034">
    <property type="entry name" value="Formyl_transferase-like_C_sf"/>
</dbReference>
<dbReference type="CDD" id="cd08704">
    <property type="entry name" value="Met_tRNA_FMT_C"/>
    <property type="match status" value="1"/>
</dbReference>
<dbReference type="InterPro" id="IPR005794">
    <property type="entry name" value="Fmt"/>
</dbReference>
<keyword evidence="4 5" id="KW-0648">Protein biosynthesis</keyword>
<dbReference type="InterPro" id="IPR005793">
    <property type="entry name" value="Formyl_trans_C"/>
</dbReference>
<accession>A0ABX0MBT4</accession>
<dbReference type="Pfam" id="PF02911">
    <property type="entry name" value="Formyl_trans_C"/>
    <property type="match status" value="1"/>
</dbReference>
<comment type="function">
    <text evidence="5">Attaches a formyl group to the free amino group of methionyl-tRNA(fMet). The formyl group appears to play a dual role in the initiator identity of N-formylmethionyl-tRNA by promoting its recognition by IF2 and preventing the misappropriation of this tRNA by the elongation apparatus.</text>
</comment>
<dbReference type="PANTHER" id="PTHR11138:SF5">
    <property type="entry name" value="METHIONYL-TRNA FORMYLTRANSFERASE, MITOCHONDRIAL"/>
    <property type="match status" value="1"/>
</dbReference>
<dbReference type="InterPro" id="IPR002376">
    <property type="entry name" value="Formyl_transf_N"/>
</dbReference>
<evidence type="ECO:0000259" key="7">
    <source>
        <dbReference type="Pfam" id="PF02911"/>
    </source>
</evidence>